<protein>
    <submittedName>
        <fullName evidence="1">Uncharacterized protein</fullName>
    </submittedName>
</protein>
<dbReference type="Proteomes" id="UP000242502">
    <property type="component" value="Unassembled WGS sequence"/>
</dbReference>
<gene>
    <name evidence="1" type="ORF">AB835_07600</name>
</gene>
<proteinExistence type="predicted"/>
<sequence>MGDHMTVLIYDTAWQPNNALLERLHKVTGWYILNTYEEPGVGFEGFFFCQNNSCRDYRYIYHPDCEICGKRQHPNFVDYDDDDRLGCRHCLLGKPQ</sequence>
<accession>A0A1D2QQ38</accession>
<evidence type="ECO:0000313" key="2">
    <source>
        <dbReference type="Proteomes" id="UP000242502"/>
    </source>
</evidence>
<dbReference type="AlphaFoldDB" id="A0A1D2QQ38"/>
<evidence type="ECO:0000313" key="1">
    <source>
        <dbReference type="EMBL" id="ODS23660.1"/>
    </source>
</evidence>
<name>A0A1D2QQ38_9GAMM</name>
<comment type="caution">
    <text evidence="1">The sequence shown here is derived from an EMBL/GenBank/DDBJ whole genome shotgun (WGS) entry which is preliminary data.</text>
</comment>
<dbReference type="EMBL" id="MDLC01000023">
    <property type="protein sequence ID" value="ODS23660.1"/>
    <property type="molecule type" value="Genomic_DNA"/>
</dbReference>
<organism evidence="1 2">
    <name type="scientific">Candidatus Endobugula sertula</name>
    <name type="common">Bugula neritina bacterial symbiont</name>
    <dbReference type="NCBI Taxonomy" id="62101"/>
    <lineage>
        <taxon>Bacteria</taxon>
        <taxon>Pseudomonadati</taxon>
        <taxon>Pseudomonadota</taxon>
        <taxon>Gammaproteobacteria</taxon>
        <taxon>Cellvibrionales</taxon>
        <taxon>Cellvibrionaceae</taxon>
        <taxon>Candidatus Endobugula</taxon>
    </lineage>
</organism>
<reference evidence="1 2" key="1">
    <citation type="journal article" date="2016" name="Appl. Environ. Microbiol.">
        <title>Lack of Overt Genome Reduction in the Bryostatin-Producing Bryozoan Symbiont "Candidatus Endobugula sertula".</title>
        <authorList>
            <person name="Miller I.J."/>
            <person name="Vanee N."/>
            <person name="Fong S.S."/>
            <person name="Lim-Fong G.E."/>
            <person name="Kwan J.C."/>
        </authorList>
    </citation>
    <scope>NUCLEOTIDE SEQUENCE [LARGE SCALE GENOMIC DNA]</scope>
    <source>
        <strain evidence="1">AB1-4</strain>
    </source>
</reference>
<dbReference type="STRING" id="62101.AB835_07600"/>